<gene>
    <name evidence="6" type="ORF">FJQ54_01150</name>
</gene>
<keyword evidence="2" id="KW-0813">Transport</keyword>
<dbReference type="EMBL" id="VFSU01000010">
    <property type="protein sequence ID" value="TPE64416.1"/>
    <property type="molecule type" value="Genomic_DNA"/>
</dbReference>
<evidence type="ECO:0000256" key="2">
    <source>
        <dbReference type="ARBA" id="ARBA00022448"/>
    </source>
</evidence>
<sequence length="375" mass="37423">MNSRAYLSIGAIVAVGIVSGLWWIAADSNAPAPPAARPGTVQANAGAVPGDLRVDGKQAAQLGIRLAPAVAVEDAPLATVPAVIQPPANARVAVAATFPGVVMRTLVVEGDTVRQGQPLAVISSREVLMMGADLTRANARLGVARSNAARLSQLSREGIIAGARADEASAMAVETSADVSEKARILRMVNGHGASGSYTLTAPIAGRVTTASIQAGGSVDGTTAPYVIDAANRYEVLGQLPERLVGLVHPGMTVRIDPDIRGRVTAVGSTIDPATRSASVKAEIAAGPGIVAGRATSLSIAGPAPAGAVGVPAAAVATVNNRTVVFVATTGGFAMRDVEISGTGGGQAVLLSGVKPGEQVVIAGTSALKALALSR</sequence>
<dbReference type="InterPro" id="IPR058649">
    <property type="entry name" value="CzcB_C"/>
</dbReference>
<organism evidence="6 7">
    <name type="scientific">Sandaracinobacter neustonicus</name>
    <dbReference type="NCBI Taxonomy" id="1715348"/>
    <lineage>
        <taxon>Bacteria</taxon>
        <taxon>Pseudomonadati</taxon>
        <taxon>Pseudomonadota</taxon>
        <taxon>Alphaproteobacteria</taxon>
        <taxon>Sphingomonadales</taxon>
        <taxon>Sphingosinicellaceae</taxon>
        <taxon>Sandaracinobacter</taxon>
    </lineage>
</organism>
<dbReference type="Gene3D" id="2.40.30.170">
    <property type="match status" value="1"/>
</dbReference>
<comment type="similarity">
    <text evidence="1">Belongs to the membrane fusion protein (MFP) (TC 8.A.1) family.</text>
</comment>
<dbReference type="PANTHER" id="PTHR30097:SF4">
    <property type="entry name" value="SLR6042 PROTEIN"/>
    <property type="match status" value="1"/>
</dbReference>
<keyword evidence="3" id="KW-1133">Transmembrane helix</keyword>
<dbReference type="RefSeq" id="WP_093063427.1">
    <property type="nucleotide sequence ID" value="NZ_VFSU01000010.1"/>
</dbReference>
<comment type="caution">
    <text evidence="6">The sequence shown here is derived from an EMBL/GenBank/DDBJ whole genome shotgun (WGS) entry which is preliminary data.</text>
</comment>
<feature type="transmembrane region" description="Helical" evidence="3">
    <location>
        <begin position="5"/>
        <end position="25"/>
    </location>
</feature>
<feature type="domain" description="Multidrug resistance protein MdtA-like barrel-sandwich hybrid" evidence="4">
    <location>
        <begin position="92"/>
        <end position="225"/>
    </location>
</feature>
<dbReference type="SUPFAM" id="SSF111369">
    <property type="entry name" value="HlyD-like secretion proteins"/>
    <property type="match status" value="1"/>
</dbReference>
<dbReference type="GO" id="GO:0016020">
    <property type="term" value="C:membrane"/>
    <property type="evidence" value="ECO:0007669"/>
    <property type="project" value="InterPro"/>
</dbReference>
<dbReference type="AlphaFoldDB" id="A0A501XUZ2"/>
<dbReference type="GO" id="GO:0015679">
    <property type="term" value="P:plasma membrane copper ion transport"/>
    <property type="evidence" value="ECO:0007669"/>
    <property type="project" value="TreeGrafter"/>
</dbReference>
<dbReference type="Gene3D" id="2.40.420.20">
    <property type="match status" value="1"/>
</dbReference>
<dbReference type="Proteomes" id="UP000319897">
    <property type="component" value="Unassembled WGS sequence"/>
</dbReference>
<feature type="domain" description="CzcB-like C-terminal circularly permuted SH3-like" evidence="5">
    <location>
        <begin position="309"/>
        <end position="369"/>
    </location>
</feature>
<dbReference type="Gene3D" id="2.40.50.100">
    <property type="match status" value="1"/>
</dbReference>
<dbReference type="Pfam" id="PF25917">
    <property type="entry name" value="BSH_RND"/>
    <property type="match status" value="1"/>
</dbReference>
<evidence type="ECO:0000256" key="3">
    <source>
        <dbReference type="SAM" id="Phobius"/>
    </source>
</evidence>
<dbReference type="NCBIfam" id="TIGR01730">
    <property type="entry name" value="RND_mfp"/>
    <property type="match status" value="1"/>
</dbReference>
<dbReference type="InterPro" id="IPR058625">
    <property type="entry name" value="MdtA-like_BSH"/>
</dbReference>
<proteinExistence type="inferred from homology"/>
<dbReference type="InterPro" id="IPR051909">
    <property type="entry name" value="MFP_Cation_Efflux"/>
</dbReference>
<name>A0A501XUZ2_9SPHN</name>
<evidence type="ECO:0000259" key="4">
    <source>
        <dbReference type="Pfam" id="PF25917"/>
    </source>
</evidence>
<evidence type="ECO:0000256" key="1">
    <source>
        <dbReference type="ARBA" id="ARBA00009477"/>
    </source>
</evidence>
<dbReference type="OrthoDB" id="7616937at2"/>
<dbReference type="GO" id="GO:0030288">
    <property type="term" value="C:outer membrane-bounded periplasmic space"/>
    <property type="evidence" value="ECO:0007669"/>
    <property type="project" value="TreeGrafter"/>
</dbReference>
<protein>
    <submittedName>
        <fullName evidence="6">Efflux RND transporter periplasmic adaptor subunit</fullName>
    </submittedName>
</protein>
<dbReference type="GO" id="GO:0046914">
    <property type="term" value="F:transition metal ion binding"/>
    <property type="evidence" value="ECO:0007669"/>
    <property type="project" value="TreeGrafter"/>
</dbReference>
<evidence type="ECO:0000313" key="7">
    <source>
        <dbReference type="Proteomes" id="UP000319897"/>
    </source>
</evidence>
<dbReference type="GO" id="GO:0022857">
    <property type="term" value="F:transmembrane transporter activity"/>
    <property type="evidence" value="ECO:0007669"/>
    <property type="project" value="InterPro"/>
</dbReference>
<dbReference type="PANTHER" id="PTHR30097">
    <property type="entry name" value="CATION EFFLUX SYSTEM PROTEIN CUSB"/>
    <property type="match status" value="1"/>
</dbReference>
<evidence type="ECO:0000259" key="5">
    <source>
        <dbReference type="Pfam" id="PF25975"/>
    </source>
</evidence>
<keyword evidence="3" id="KW-0812">Transmembrane</keyword>
<accession>A0A501XUZ2</accession>
<dbReference type="InterPro" id="IPR006143">
    <property type="entry name" value="RND_pump_MFP"/>
</dbReference>
<dbReference type="Pfam" id="PF25975">
    <property type="entry name" value="CzcB_C"/>
    <property type="match status" value="1"/>
</dbReference>
<keyword evidence="3" id="KW-0472">Membrane</keyword>
<dbReference type="GO" id="GO:0060003">
    <property type="term" value="P:copper ion export"/>
    <property type="evidence" value="ECO:0007669"/>
    <property type="project" value="TreeGrafter"/>
</dbReference>
<dbReference type="Gene3D" id="1.10.287.470">
    <property type="entry name" value="Helix hairpin bin"/>
    <property type="match status" value="1"/>
</dbReference>
<keyword evidence="7" id="KW-1185">Reference proteome</keyword>
<reference evidence="6 7" key="1">
    <citation type="submission" date="2019-06" db="EMBL/GenBank/DDBJ databases">
        <authorList>
            <person name="Lee I."/>
            <person name="Jang G.I."/>
            <person name="Hwang C.Y."/>
        </authorList>
    </citation>
    <scope>NUCLEOTIDE SEQUENCE [LARGE SCALE GENOMIC DNA]</scope>
    <source>
        <strain evidence="6 7">PAMC 28131</strain>
    </source>
</reference>
<evidence type="ECO:0000313" key="6">
    <source>
        <dbReference type="EMBL" id="TPE64416.1"/>
    </source>
</evidence>